<evidence type="ECO:0000313" key="4">
    <source>
        <dbReference type="Proteomes" id="UP000274073"/>
    </source>
</evidence>
<dbReference type="RefSeq" id="WP_123853396.1">
    <property type="nucleotide sequence ID" value="NZ_CP033912.1"/>
</dbReference>
<evidence type="ECO:0000256" key="1">
    <source>
        <dbReference type="SAM" id="Phobius"/>
    </source>
</evidence>
<protein>
    <recommendedName>
        <fullName evidence="6">Nitrogen regulatory IIA protein</fullName>
    </recommendedName>
</protein>
<dbReference type="Proteomes" id="UP000281741">
    <property type="component" value="Chromosome"/>
</dbReference>
<feature type="transmembrane region" description="Helical" evidence="1">
    <location>
        <begin position="33"/>
        <end position="51"/>
    </location>
</feature>
<evidence type="ECO:0000313" key="3">
    <source>
        <dbReference type="EMBL" id="AZA97555.1"/>
    </source>
</evidence>
<dbReference type="EMBL" id="CP033915">
    <property type="protein sequence ID" value="AZA85448.1"/>
    <property type="molecule type" value="Genomic_DNA"/>
</dbReference>
<accession>A0AAD0YDB8</accession>
<keyword evidence="5" id="KW-1185">Reference proteome</keyword>
<evidence type="ECO:0000313" key="2">
    <source>
        <dbReference type="EMBL" id="AZA85448.1"/>
    </source>
</evidence>
<keyword evidence="1" id="KW-0812">Transmembrane</keyword>
<name>A0AAD0YDB8_9FLAO</name>
<dbReference type="EMBL" id="CP033912">
    <property type="protein sequence ID" value="AZA97555.1"/>
    <property type="molecule type" value="Genomic_DNA"/>
</dbReference>
<gene>
    <name evidence="2" type="ORF">EG349_00905</name>
    <name evidence="3" type="ORF">EG353_19375</name>
</gene>
<evidence type="ECO:0008006" key="6">
    <source>
        <dbReference type="Google" id="ProtNLM"/>
    </source>
</evidence>
<dbReference type="AlphaFoldDB" id="A0AAD0YDB8"/>
<keyword evidence="1" id="KW-0472">Membrane</keyword>
<proteinExistence type="predicted"/>
<keyword evidence="1" id="KW-1133">Transmembrane helix</keyword>
<dbReference type="Proteomes" id="UP000274073">
    <property type="component" value="Chromosome"/>
</dbReference>
<reference evidence="4 5" key="1">
    <citation type="submission" date="2018-11" db="EMBL/GenBank/DDBJ databases">
        <title>Proposal to divide the Flavobacteriaceae and reorganize its genera based on Amino Acid Identity values calculated from whole genome sequences.</title>
        <authorList>
            <person name="Nicholson A.C."/>
            <person name="Gulvik C.A."/>
            <person name="Whitney A.M."/>
            <person name="Humrighouse B.W."/>
            <person name="Bell M."/>
            <person name="Holmes B."/>
            <person name="Steigerwalt A.G."/>
            <person name="Villarma A."/>
            <person name="Sheth M."/>
            <person name="Batra D."/>
            <person name="Pryor J."/>
            <person name="Bernardet J.-F."/>
            <person name="Hugo C."/>
            <person name="Kampfer P."/>
            <person name="Newman J."/>
            <person name="McQuiston J.R."/>
        </authorList>
    </citation>
    <scope>NUCLEOTIDE SEQUENCE [LARGE SCALE GENOMIC DNA]</scope>
    <source>
        <strain evidence="2 4">G0207</strain>
        <strain evidence="3 5">H5143</strain>
    </source>
</reference>
<organism evidence="2 4">
    <name type="scientific">Chryseobacterium shandongense</name>
    <dbReference type="NCBI Taxonomy" id="1493872"/>
    <lineage>
        <taxon>Bacteria</taxon>
        <taxon>Pseudomonadati</taxon>
        <taxon>Bacteroidota</taxon>
        <taxon>Flavobacteriia</taxon>
        <taxon>Flavobacteriales</taxon>
        <taxon>Weeksellaceae</taxon>
        <taxon>Chryseobacterium group</taxon>
        <taxon>Chryseobacterium</taxon>
    </lineage>
</organism>
<evidence type="ECO:0000313" key="5">
    <source>
        <dbReference type="Proteomes" id="UP000281741"/>
    </source>
</evidence>
<sequence length="80" mass="9296">MKKFRTTIEKYIQRADNSWKALSVRKQKSLTKLFLGIYCLLTLVTLTYIWFETANGNNILSISHIQGIPQNVINKAHQNE</sequence>